<dbReference type="PATRIC" id="fig|2033.6.peg.1429"/>
<evidence type="ECO:0000256" key="4">
    <source>
        <dbReference type="ARBA" id="ARBA00022475"/>
    </source>
</evidence>
<evidence type="ECO:0000256" key="6">
    <source>
        <dbReference type="ARBA" id="ARBA00022692"/>
    </source>
</evidence>
<sequence length="330" mass="34289">MPQRPAGPPEPRSLRSAPVVADRVFRGGAYSAGILTVATMLAVGVFLSVRAGDALVVAGPSFLTTQEWSPETGTFGVAAVLFGTVTIAIVAMAISVPLALGTALLISEIVPPRLRSFLITMVDLMAAVPSVVFGLWGVFFLQANVIPVAEWISTYFGWIPVFQVTDATGARLTEAGAFTSSAFIAGIVVALMVVPTQTSVMREAFSQAPLGEREGALALGSTRWGMIRAVVLPFGRGGIIGGTMLGLGRALGETIAVVMIISPIFTINTQLLKTGTNSVSALIALRYGEASQFGLSALMAAGLVLFIITLIVNFTASTIVARSRSGAESN</sequence>
<evidence type="ECO:0000313" key="13">
    <source>
        <dbReference type="Proteomes" id="UP000075025"/>
    </source>
</evidence>
<dbReference type="GO" id="GO:0006817">
    <property type="term" value="P:phosphate ion transport"/>
    <property type="evidence" value="ECO:0007669"/>
    <property type="project" value="UniProtKB-KW"/>
</dbReference>
<evidence type="ECO:0000256" key="1">
    <source>
        <dbReference type="ARBA" id="ARBA00004651"/>
    </source>
</evidence>
<proteinExistence type="inferred from homology"/>
<dbReference type="EMBL" id="LDRT01000193">
    <property type="protein sequence ID" value="KTR86509.1"/>
    <property type="molecule type" value="Genomic_DNA"/>
</dbReference>
<feature type="transmembrane region" description="Helical" evidence="9">
    <location>
        <begin position="292"/>
        <end position="314"/>
    </location>
</feature>
<dbReference type="AlphaFoldDB" id="A0A147EPN0"/>
<dbReference type="Proteomes" id="UP000075025">
    <property type="component" value="Unassembled WGS sequence"/>
</dbReference>
<evidence type="ECO:0000256" key="10">
    <source>
        <dbReference type="RuleBase" id="RU363054"/>
    </source>
</evidence>
<dbReference type="SUPFAM" id="SSF161098">
    <property type="entry name" value="MetI-like"/>
    <property type="match status" value="1"/>
</dbReference>
<keyword evidence="7 9" id="KW-1133">Transmembrane helix</keyword>
<gene>
    <name evidence="12" type="ORF">NS220_18195</name>
</gene>
<feature type="domain" description="ABC transmembrane type-1" evidence="11">
    <location>
        <begin position="81"/>
        <end position="316"/>
    </location>
</feature>
<feature type="transmembrane region" description="Helical" evidence="9">
    <location>
        <begin position="254"/>
        <end position="272"/>
    </location>
</feature>
<evidence type="ECO:0000256" key="3">
    <source>
        <dbReference type="ARBA" id="ARBA00022448"/>
    </source>
</evidence>
<protein>
    <recommendedName>
        <fullName evidence="10">Phosphate transport system permease protein</fullName>
    </recommendedName>
</protein>
<keyword evidence="3 9" id="KW-0813">Transport</keyword>
<dbReference type="InterPro" id="IPR035906">
    <property type="entry name" value="MetI-like_sf"/>
</dbReference>
<evidence type="ECO:0000256" key="8">
    <source>
        <dbReference type="ARBA" id="ARBA00023136"/>
    </source>
</evidence>
<dbReference type="GO" id="GO:0005886">
    <property type="term" value="C:plasma membrane"/>
    <property type="evidence" value="ECO:0007669"/>
    <property type="project" value="UniProtKB-SubCell"/>
</dbReference>
<dbReference type="Gene3D" id="1.10.3720.10">
    <property type="entry name" value="MetI-like"/>
    <property type="match status" value="1"/>
</dbReference>
<comment type="subcellular location">
    <subcellularLocation>
        <location evidence="1 9">Cell membrane</location>
        <topology evidence="1 9">Multi-pass membrane protein</topology>
    </subcellularLocation>
</comment>
<evidence type="ECO:0000256" key="7">
    <source>
        <dbReference type="ARBA" id="ARBA00022989"/>
    </source>
</evidence>
<dbReference type="PANTHER" id="PTHR30425:SF1">
    <property type="entry name" value="PHOSPHATE TRANSPORT SYSTEM PERMEASE PROTEIN PSTC"/>
    <property type="match status" value="1"/>
</dbReference>
<dbReference type="PROSITE" id="PS50928">
    <property type="entry name" value="ABC_TM1"/>
    <property type="match status" value="1"/>
</dbReference>
<feature type="transmembrane region" description="Helical" evidence="9">
    <location>
        <begin position="117"/>
        <end position="141"/>
    </location>
</feature>
<name>A0A147EPN0_MICTE</name>
<keyword evidence="6 9" id="KW-0812">Transmembrane</keyword>
<dbReference type="InterPro" id="IPR011864">
    <property type="entry name" value="Phosphate_PstC"/>
</dbReference>
<dbReference type="Pfam" id="PF00528">
    <property type="entry name" value="BPD_transp_1"/>
    <property type="match status" value="1"/>
</dbReference>
<dbReference type="InterPro" id="IPR000515">
    <property type="entry name" value="MetI-like"/>
</dbReference>
<accession>A0A147EPN0</accession>
<evidence type="ECO:0000259" key="11">
    <source>
        <dbReference type="PROSITE" id="PS50928"/>
    </source>
</evidence>
<feature type="transmembrane region" description="Helical" evidence="9">
    <location>
        <begin position="175"/>
        <end position="194"/>
    </location>
</feature>
<dbReference type="CDD" id="cd06261">
    <property type="entry name" value="TM_PBP2"/>
    <property type="match status" value="1"/>
</dbReference>
<evidence type="ECO:0000313" key="12">
    <source>
        <dbReference type="EMBL" id="KTR86509.1"/>
    </source>
</evidence>
<organism evidence="12 13">
    <name type="scientific">Microbacterium testaceum</name>
    <name type="common">Aureobacterium testaceum</name>
    <name type="synonym">Brevibacterium testaceum</name>
    <dbReference type="NCBI Taxonomy" id="2033"/>
    <lineage>
        <taxon>Bacteria</taxon>
        <taxon>Bacillati</taxon>
        <taxon>Actinomycetota</taxon>
        <taxon>Actinomycetes</taxon>
        <taxon>Micrococcales</taxon>
        <taxon>Microbacteriaceae</taxon>
        <taxon>Microbacterium</taxon>
    </lineage>
</organism>
<reference evidence="12 13" key="1">
    <citation type="journal article" date="2016" name="Front. Microbiol.">
        <title>Genomic Resource of Rice Seed Associated Bacteria.</title>
        <authorList>
            <person name="Midha S."/>
            <person name="Bansal K."/>
            <person name="Sharma S."/>
            <person name="Kumar N."/>
            <person name="Patil P.P."/>
            <person name="Chaudhry V."/>
            <person name="Patil P.B."/>
        </authorList>
    </citation>
    <scope>NUCLEOTIDE SEQUENCE [LARGE SCALE GENOMIC DNA]</scope>
    <source>
        <strain evidence="12 13">NS220</strain>
    </source>
</reference>
<dbReference type="InterPro" id="IPR051124">
    <property type="entry name" value="Phosphate_Transport_Permease"/>
</dbReference>
<keyword evidence="8 9" id="KW-0472">Membrane</keyword>
<comment type="similarity">
    <text evidence="2 10">Belongs to the binding-protein-dependent transport system permease family. CysTW subfamily.</text>
</comment>
<dbReference type="PANTHER" id="PTHR30425">
    <property type="entry name" value="PHOSPHATE TRANSPORT SYSTEM PERMEASE PROTEIN PST"/>
    <property type="match status" value="1"/>
</dbReference>
<feature type="transmembrane region" description="Helical" evidence="9">
    <location>
        <begin position="32"/>
        <end position="52"/>
    </location>
</feature>
<evidence type="ECO:0000256" key="2">
    <source>
        <dbReference type="ARBA" id="ARBA00007069"/>
    </source>
</evidence>
<keyword evidence="4 10" id="KW-1003">Cell membrane</keyword>
<feature type="transmembrane region" description="Helical" evidence="9">
    <location>
        <begin position="72"/>
        <end position="105"/>
    </location>
</feature>
<evidence type="ECO:0000256" key="5">
    <source>
        <dbReference type="ARBA" id="ARBA00022592"/>
    </source>
</evidence>
<keyword evidence="5 10" id="KW-0592">Phosphate transport</keyword>
<dbReference type="GO" id="GO:0005315">
    <property type="term" value="F:phosphate transmembrane transporter activity"/>
    <property type="evidence" value="ECO:0007669"/>
    <property type="project" value="InterPro"/>
</dbReference>
<comment type="function">
    <text evidence="10">Part of the binding-protein-dependent transport system for phosphate; probably responsible for the translocation of the substrate across the membrane.</text>
</comment>
<comment type="caution">
    <text evidence="12">The sequence shown here is derived from an EMBL/GenBank/DDBJ whole genome shotgun (WGS) entry which is preliminary data.</text>
</comment>
<dbReference type="NCBIfam" id="TIGR02138">
    <property type="entry name" value="phosphate_pstC"/>
    <property type="match status" value="1"/>
</dbReference>
<evidence type="ECO:0000256" key="9">
    <source>
        <dbReference type="RuleBase" id="RU363032"/>
    </source>
</evidence>